<keyword evidence="4 6" id="KW-0472">Membrane</keyword>
<protein>
    <recommendedName>
        <fullName evidence="7">Rhodopsin domain-containing protein</fullName>
    </recommendedName>
</protein>
<evidence type="ECO:0000259" key="7">
    <source>
        <dbReference type="Pfam" id="PF20684"/>
    </source>
</evidence>
<reference evidence="8 9" key="1">
    <citation type="journal article" date="2021" name="Nat. Commun.">
        <title>Genetic determinants of endophytism in the Arabidopsis root mycobiome.</title>
        <authorList>
            <person name="Mesny F."/>
            <person name="Miyauchi S."/>
            <person name="Thiergart T."/>
            <person name="Pickel B."/>
            <person name="Atanasova L."/>
            <person name="Karlsson M."/>
            <person name="Huettel B."/>
            <person name="Barry K.W."/>
            <person name="Haridas S."/>
            <person name="Chen C."/>
            <person name="Bauer D."/>
            <person name="Andreopoulos W."/>
            <person name="Pangilinan J."/>
            <person name="LaButti K."/>
            <person name="Riley R."/>
            <person name="Lipzen A."/>
            <person name="Clum A."/>
            <person name="Drula E."/>
            <person name="Henrissat B."/>
            <person name="Kohler A."/>
            <person name="Grigoriev I.V."/>
            <person name="Martin F.M."/>
            <person name="Hacquard S."/>
        </authorList>
    </citation>
    <scope>NUCLEOTIDE SEQUENCE [LARGE SCALE GENOMIC DNA]</scope>
    <source>
        <strain evidence="8 9">MPI-SDFR-AT-0080</strain>
    </source>
</reference>
<gene>
    <name evidence="8" type="ORF">B0J12DRAFT_724274</name>
</gene>
<feature type="transmembrane region" description="Helical" evidence="6">
    <location>
        <begin position="213"/>
        <end position="233"/>
    </location>
</feature>
<feature type="transmembrane region" description="Helical" evidence="6">
    <location>
        <begin position="103"/>
        <end position="128"/>
    </location>
</feature>
<proteinExistence type="inferred from homology"/>
<feature type="transmembrane region" description="Helical" evidence="6">
    <location>
        <begin position="180"/>
        <end position="201"/>
    </location>
</feature>
<evidence type="ECO:0000256" key="2">
    <source>
        <dbReference type="ARBA" id="ARBA00022692"/>
    </source>
</evidence>
<evidence type="ECO:0000256" key="1">
    <source>
        <dbReference type="ARBA" id="ARBA00004141"/>
    </source>
</evidence>
<evidence type="ECO:0000256" key="4">
    <source>
        <dbReference type="ARBA" id="ARBA00023136"/>
    </source>
</evidence>
<dbReference type="PANTHER" id="PTHR33048:SF124">
    <property type="entry name" value="INTEGRAL MEMBRANE PROTEIN"/>
    <property type="match status" value="1"/>
</dbReference>
<comment type="caution">
    <text evidence="8">The sequence shown here is derived from an EMBL/GenBank/DDBJ whole genome shotgun (WGS) entry which is preliminary data.</text>
</comment>
<dbReference type="InterPro" id="IPR052337">
    <property type="entry name" value="SAT4-like"/>
</dbReference>
<comment type="similarity">
    <text evidence="5">Belongs to the SAT4 family.</text>
</comment>
<evidence type="ECO:0000256" key="3">
    <source>
        <dbReference type="ARBA" id="ARBA00022989"/>
    </source>
</evidence>
<evidence type="ECO:0000256" key="5">
    <source>
        <dbReference type="ARBA" id="ARBA00038359"/>
    </source>
</evidence>
<name>A0ABQ8GPQ7_9PEZI</name>
<dbReference type="PANTHER" id="PTHR33048">
    <property type="entry name" value="PTH11-LIKE INTEGRAL MEMBRANE PROTEIN (AFU_ORTHOLOGUE AFUA_5G11245)"/>
    <property type="match status" value="1"/>
</dbReference>
<dbReference type="Pfam" id="PF20684">
    <property type="entry name" value="Fung_rhodopsin"/>
    <property type="match status" value="1"/>
</dbReference>
<evidence type="ECO:0000313" key="9">
    <source>
        <dbReference type="Proteomes" id="UP000774617"/>
    </source>
</evidence>
<organism evidence="8 9">
    <name type="scientific">Macrophomina phaseolina</name>
    <dbReference type="NCBI Taxonomy" id="35725"/>
    <lineage>
        <taxon>Eukaryota</taxon>
        <taxon>Fungi</taxon>
        <taxon>Dikarya</taxon>
        <taxon>Ascomycota</taxon>
        <taxon>Pezizomycotina</taxon>
        <taxon>Dothideomycetes</taxon>
        <taxon>Dothideomycetes incertae sedis</taxon>
        <taxon>Botryosphaeriales</taxon>
        <taxon>Botryosphaeriaceae</taxon>
        <taxon>Macrophomina</taxon>
    </lineage>
</organism>
<accession>A0ABQ8GPQ7</accession>
<sequence>MSLQSTPGMAPPAGQTSNFDGPMTSAQWEVIRVGAGLVGAATVTLALRIWARAGVMRHFGLDDYAVVAAWFLSVAFFVCSIHWMQYGFGDHLWNIRATQLEDYAQWSIVVLTTYCWAPMLSKFSILILYHRLNPSKPFRLATYALMAIIVGYAMASTIVLSAVCRPTDSTKTQCLNNLTIVQAVVNITTGGLMVLLPLPIIQRLHFPIGERMIVFLLLAGGAFAVAASITRIVIIQNIQTAQDYTWERVRVSIWSTVEINVIIICQCMIALKPLIKQYLPGMLDDGIYPQSPNVPRSRSRISFPFSLMAAAGGKGTTRVAGNSRISKGWWRSPNKDEIIITNTYEVRSTYELQMGNTESMENIILPKR</sequence>
<dbReference type="Proteomes" id="UP000774617">
    <property type="component" value="Unassembled WGS sequence"/>
</dbReference>
<dbReference type="EMBL" id="JAGTJR010000003">
    <property type="protein sequence ID" value="KAH7062169.1"/>
    <property type="molecule type" value="Genomic_DNA"/>
</dbReference>
<comment type="subcellular location">
    <subcellularLocation>
        <location evidence="1">Membrane</location>
        <topology evidence="1">Multi-pass membrane protein</topology>
    </subcellularLocation>
</comment>
<keyword evidence="3 6" id="KW-1133">Transmembrane helix</keyword>
<keyword evidence="9" id="KW-1185">Reference proteome</keyword>
<evidence type="ECO:0000256" key="6">
    <source>
        <dbReference type="SAM" id="Phobius"/>
    </source>
</evidence>
<keyword evidence="2 6" id="KW-0812">Transmembrane</keyword>
<feature type="domain" description="Rhodopsin" evidence="7">
    <location>
        <begin position="47"/>
        <end position="276"/>
    </location>
</feature>
<dbReference type="InterPro" id="IPR049326">
    <property type="entry name" value="Rhodopsin_dom_fungi"/>
</dbReference>
<evidence type="ECO:0000313" key="8">
    <source>
        <dbReference type="EMBL" id="KAH7062169.1"/>
    </source>
</evidence>
<feature type="transmembrane region" description="Helical" evidence="6">
    <location>
        <begin position="30"/>
        <end position="51"/>
    </location>
</feature>
<feature type="transmembrane region" description="Helical" evidence="6">
    <location>
        <begin position="140"/>
        <end position="160"/>
    </location>
</feature>
<feature type="transmembrane region" description="Helical" evidence="6">
    <location>
        <begin position="63"/>
        <end position="83"/>
    </location>
</feature>